<protein>
    <submittedName>
        <fullName evidence="3">Diguanylate cyclase (GGDEF)-like protein</fullName>
    </submittedName>
</protein>
<dbReference type="SMART" id="SM00267">
    <property type="entry name" value="GGDEF"/>
    <property type="match status" value="1"/>
</dbReference>
<organism evidence="3 4">
    <name type="scientific">Thermosipho japonicus</name>
    <dbReference type="NCBI Taxonomy" id="90323"/>
    <lineage>
        <taxon>Bacteria</taxon>
        <taxon>Thermotogati</taxon>
        <taxon>Thermotogota</taxon>
        <taxon>Thermotogae</taxon>
        <taxon>Thermotogales</taxon>
        <taxon>Fervidobacteriaceae</taxon>
        <taxon>Thermosipho</taxon>
    </lineage>
</organism>
<dbReference type="Pfam" id="PF00990">
    <property type="entry name" value="GGDEF"/>
    <property type="match status" value="1"/>
</dbReference>
<dbReference type="RefSeq" id="WP_184619214.1">
    <property type="nucleotide sequence ID" value="NZ_JACHEX010000002.1"/>
</dbReference>
<keyword evidence="1" id="KW-0175">Coiled coil</keyword>
<evidence type="ECO:0000313" key="4">
    <source>
        <dbReference type="Proteomes" id="UP000555828"/>
    </source>
</evidence>
<dbReference type="GO" id="GO:0052621">
    <property type="term" value="F:diguanylate cyclase activity"/>
    <property type="evidence" value="ECO:0007669"/>
    <property type="project" value="TreeGrafter"/>
</dbReference>
<proteinExistence type="predicted"/>
<name>A0A841GTC6_9BACT</name>
<dbReference type="InterPro" id="IPR000160">
    <property type="entry name" value="GGDEF_dom"/>
</dbReference>
<dbReference type="GO" id="GO:0005886">
    <property type="term" value="C:plasma membrane"/>
    <property type="evidence" value="ECO:0007669"/>
    <property type="project" value="TreeGrafter"/>
</dbReference>
<evidence type="ECO:0000313" key="3">
    <source>
        <dbReference type="EMBL" id="MBB6062550.1"/>
    </source>
</evidence>
<evidence type="ECO:0000256" key="1">
    <source>
        <dbReference type="SAM" id="Coils"/>
    </source>
</evidence>
<dbReference type="InterPro" id="IPR012437">
    <property type="entry name" value="DUF1638"/>
</dbReference>
<reference evidence="3 4" key="1">
    <citation type="submission" date="2020-08" db="EMBL/GenBank/DDBJ databases">
        <title>Genomic Encyclopedia of Type Strains, Phase IV (KMG-IV): sequencing the most valuable type-strain genomes for metagenomic binning, comparative biology and taxonomic classification.</title>
        <authorList>
            <person name="Goeker M."/>
        </authorList>
    </citation>
    <scope>NUCLEOTIDE SEQUENCE [LARGE SCALE GENOMIC DNA]</scope>
    <source>
        <strain evidence="3 4">DSM 13481</strain>
    </source>
</reference>
<dbReference type="Proteomes" id="UP000555828">
    <property type="component" value="Unassembled WGS sequence"/>
</dbReference>
<comment type="caution">
    <text evidence="3">The sequence shown here is derived from an EMBL/GenBank/DDBJ whole genome shotgun (WGS) entry which is preliminary data.</text>
</comment>
<dbReference type="Gene3D" id="3.30.70.270">
    <property type="match status" value="1"/>
</dbReference>
<dbReference type="InterPro" id="IPR043128">
    <property type="entry name" value="Rev_trsase/Diguanyl_cyclase"/>
</dbReference>
<dbReference type="InterPro" id="IPR029787">
    <property type="entry name" value="Nucleotide_cyclase"/>
</dbReference>
<evidence type="ECO:0000259" key="2">
    <source>
        <dbReference type="PROSITE" id="PS50887"/>
    </source>
</evidence>
<dbReference type="CDD" id="cd01949">
    <property type="entry name" value="GGDEF"/>
    <property type="match status" value="1"/>
</dbReference>
<dbReference type="PANTHER" id="PTHR45138">
    <property type="entry name" value="REGULATORY COMPONENTS OF SENSORY TRANSDUCTION SYSTEM"/>
    <property type="match status" value="1"/>
</dbReference>
<dbReference type="AlphaFoldDB" id="A0A841GTC6"/>
<accession>A0A841GTC6</accession>
<dbReference type="PROSITE" id="PS50887">
    <property type="entry name" value="GGDEF"/>
    <property type="match status" value="1"/>
</dbReference>
<feature type="coiled-coil region" evidence="1">
    <location>
        <begin position="413"/>
        <end position="440"/>
    </location>
</feature>
<dbReference type="InterPro" id="IPR050469">
    <property type="entry name" value="Diguanylate_Cyclase"/>
</dbReference>
<dbReference type="SUPFAM" id="SSF55073">
    <property type="entry name" value="Nucleotide cyclase"/>
    <property type="match status" value="1"/>
</dbReference>
<dbReference type="GO" id="GO:1902201">
    <property type="term" value="P:negative regulation of bacterial-type flagellum-dependent cell motility"/>
    <property type="evidence" value="ECO:0007669"/>
    <property type="project" value="TreeGrafter"/>
</dbReference>
<dbReference type="PANTHER" id="PTHR45138:SF9">
    <property type="entry name" value="DIGUANYLATE CYCLASE DGCM-RELATED"/>
    <property type="match status" value="1"/>
</dbReference>
<dbReference type="FunFam" id="3.30.70.270:FF:000001">
    <property type="entry name" value="Diguanylate cyclase domain protein"/>
    <property type="match status" value="1"/>
</dbReference>
<dbReference type="Pfam" id="PF07796">
    <property type="entry name" value="DUF1638"/>
    <property type="match status" value="1"/>
</dbReference>
<dbReference type="GO" id="GO:0043709">
    <property type="term" value="P:cell adhesion involved in single-species biofilm formation"/>
    <property type="evidence" value="ECO:0007669"/>
    <property type="project" value="TreeGrafter"/>
</dbReference>
<feature type="domain" description="GGDEF" evidence="2">
    <location>
        <begin position="351"/>
        <end position="478"/>
    </location>
</feature>
<gene>
    <name evidence="3" type="ORF">HNP65_000988</name>
</gene>
<dbReference type="EMBL" id="JACHEX010000002">
    <property type="protein sequence ID" value="MBB6062550.1"/>
    <property type="molecule type" value="Genomic_DNA"/>
</dbReference>
<sequence length="478" mass="56175">MERITFLICENFRKEFETVSKKLNEKIDIITFPSFCTLKKENRNYKIKEKLLESKNLVIFCCKFCDILKKIPEKYLNQIKLYKFENCFYMFGKTNIDKYLSKGAYLVTPGWLVRWKENLSSYGFDKETAQSFFKEITNKIVLLNTKVEKNIETILKDFSNFLELPYTIEDIGLDYFELLINKILAEIKAEKKIKELTIEKSNYMAAFNILSRISSSKIEKEDELISIIVDQIKILLSPEIIEYFPFEGNDILKGDEYKINNNIEIIVKIKYNNEIYGFLKVGKFLFHQYFDSYVNFLVTIKDVLGLAISNVRKIEKILNLAITDALTGIYNKNYFELKLSEEINRCKREGKTFSLIMFDLDNFKGINDKYGHHFGDKVLIKVAEKVQKRLRKTDFFFRWGGDEFLIILPNTNLENAEKLSKELKKIINEIKIKNEKLKASFGVVSYNGKDDPEATFKKVDEVLYKAKQSGKDRICVYK</sequence>
<keyword evidence="4" id="KW-1185">Reference proteome</keyword>
<dbReference type="NCBIfam" id="TIGR00254">
    <property type="entry name" value="GGDEF"/>
    <property type="match status" value="1"/>
</dbReference>